<evidence type="ECO:0000256" key="1">
    <source>
        <dbReference type="ARBA" id="ARBA00009362"/>
    </source>
</evidence>
<dbReference type="GO" id="GO:1990904">
    <property type="term" value="C:ribonucleoprotein complex"/>
    <property type="evidence" value="ECO:0007669"/>
    <property type="project" value="UniProtKB-KW"/>
</dbReference>
<comment type="caution">
    <text evidence="6">The sequence shown here is derived from an EMBL/GenBank/DDBJ whole genome shotgun (WGS) entry which is preliminary data.</text>
</comment>
<keyword evidence="3 4" id="KW-0687">Ribonucleoprotein</keyword>
<dbReference type="PANTHER" id="PTHR10052">
    <property type="entry name" value="60S RIBOSOMAL PROTEIN L18A"/>
    <property type="match status" value="1"/>
</dbReference>
<evidence type="ECO:0000256" key="4">
    <source>
        <dbReference type="PIRNR" id="PIRNR002190"/>
    </source>
</evidence>
<sequence>MVQGGYKYHQYQVVGRHLPTEKEPEPTVYRMKLWATDAVRAKSKFWYFLRKLRKVKKMNGQILAVNEIFEKKPTTVKNFGVWVRYQSRTGYHNMYKEYRDTTLNGAIEQLYTEMASRHRVRAPCLQIIKTATVPAALTKRVNVKQFHDSKIKFPLTRRIARPSSRQFKTVFKAVRPSVAMY</sequence>
<dbReference type="GO" id="GO:0003735">
    <property type="term" value="F:structural constituent of ribosome"/>
    <property type="evidence" value="ECO:0007669"/>
    <property type="project" value="InterPro"/>
</dbReference>
<accession>A0AAV1IDW4</accession>
<dbReference type="AlphaFoldDB" id="A0AAV1IDW4"/>
<dbReference type="InterPro" id="IPR021138">
    <property type="entry name" value="Ribosomal_eL20_eukaryotes"/>
</dbReference>
<dbReference type="GO" id="GO:0006412">
    <property type="term" value="P:translation"/>
    <property type="evidence" value="ECO:0007669"/>
    <property type="project" value="InterPro"/>
</dbReference>
<gene>
    <name evidence="6" type="primary">RPL18AB</name>
    <name evidence="6" type="ORF">CVIRNUC_008776</name>
</gene>
<dbReference type="GO" id="GO:0005840">
    <property type="term" value="C:ribosome"/>
    <property type="evidence" value="ECO:0007669"/>
    <property type="project" value="UniProtKB-KW"/>
</dbReference>
<dbReference type="InterPro" id="IPR023573">
    <property type="entry name" value="Ribosomal_eL20_dom"/>
</dbReference>
<comment type="similarity">
    <text evidence="1 4">Belongs to the eukaryotic ribosomal protein eL20 family.</text>
</comment>
<feature type="domain" description="Large ribosomal subunit protein eL20" evidence="5">
    <location>
        <begin position="9"/>
        <end position="130"/>
    </location>
</feature>
<reference evidence="6 7" key="1">
    <citation type="submission" date="2023-10" db="EMBL/GenBank/DDBJ databases">
        <authorList>
            <person name="Maclean D."/>
            <person name="Macfadyen A."/>
        </authorList>
    </citation>
    <scope>NUCLEOTIDE SEQUENCE [LARGE SCALE GENOMIC DNA]</scope>
</reference>
<dbReference type="FunFam" id="3.10.20.10:FF:000001">
    <property type="entry name" value="60S ribosomal protein L18a"/>
    <property type="match status" value="1"/>
</dbReference>
<evidence type="ECO:0000256" key="3">
    <source>
        <dbReference type="ARBA" id="ARBA00023274"/>
    </source>
</evidence>
<dbReference type="HAMAP" id="MF_00273">
    <property type="entry name" value="Ribosomal_eL20"/>
    <property type="match status" value="1"/>
</dbReference>
<proteinExistence type="inferred from homology"/>
<dbReference type="FunFam" id="3.10.20.10:FF:000002">
    <property type="entry name" value="60S ribosomal protein L18a"/>
    <property type="match status" value="1"/>
</dbReference>
<dbReference type="Pfam" id="PF01775">
    <property type="entry name" value="Ribosomal_L18A"/>
    <property type="match status" value="1"/>
</dbReference>
<protein>
    <recommendedName>
        <fullName evidence="4">60S ribosomal protein L18a</fullName>
    </recommendedName>
</protein>
<dbReference type="EMBL" id="CAUYUE010000012">
    <property type="protein sequence ID" value="CAK0785566.1"/>
    <property type="molecule type" value="Genomic_DNA"/>
</dbReference>
<dbReference type="Gene3D" id="3.10.20.10">
    <property type="match status" value="2"/>
</dbReference>
<dbReference type="InterPro" id="IPR028877">
    <property type="entry name" value="Ribosomal_eL20"/>
</dbReference>
<dbReference type="SUPFAM" id="SSF160374">
    <property type="entry name" value="RplX-like"/>
    <property type="match status" value="1"/>
</dbReference>
<evidence type="ECO:0000313" key="6">
    <source>
        <dbReference type="EMBL" id="CAK0785566.1"/>
    </source>
</evidence>
<keyword evidence="2 4" id="KW-0689">Ribosomal protein</keyword>
<dbReference type="Proteomes" id="UP001314263">
    <property type="component" value="Unassembled WGS sequence"/>
</dbReference>
<evidence type="ECO:0000256" key="2">
    <source>
        <dbReference type="ARBA" id="ARBA00022980"/>
    </source>
</evidence>
<organism evidence="6 7">
    <name type="scientific">Coccomyxa viridis</name>
    <dbReference type="NCBI Taxonomy" id="1274662"/>
    <lineage>
        <taxon>Eukaryota</taxon>
        <taxon>Viridiplantae</taxon>
        <taxon>Chlorophyta</taxon>
        <taxon>core chlorophytes</taxon>
        <taxon>Trebouxiophyceae</taxon>
        <taxon>Trebouxiophyceae incertae sedis</taxon>
        <taxon>Coccomyxaceae</taxon>
        <taxon>Coccomyxa</taxon>
    </lineage>
</organism>
<evidence type="ECO:0000259" key="5">
    <source>
        <dbReference type="Pfam" id="PF01775"/>
    </source>
</evidence>
<evidence type="ECO:0000313" key="7">
    <source>
        <dbReference type="Proteomes" id="UP001314263"/>
    </source>
</evidence>
<dbReference type="PIRSF" id="PIRSF002190">
    <property type="entry name" value="Ribosomal_L18a"/>
    <property type="match status" value="1"/>
</dbReference>
<name>A0AAV1IDW4_9CHLO</name>
<keyword evidence="7" id="KW-1185">Reference proteome</keyword>